<keyword evidence="2" id="KW-0812">Transmembrane</keyword>
<keyword evidence="2" id="KW-0472">Membrane</keyword>
<feature type="transmembrane region" description="Helical" evidence="2">
    <location>
        <begin position="15"/>
        <end position="34"/>
    </location>
</feature>
<proteinExistence type="predicted"/>
<evidence type="ECO:0000256" key="1">
    <source>
        <dbReference type="SAM" id="MobiDB-lite"/>
    </source>
</evidence>
<dbReference type="Proteomes" id="UP001296104">
    <property type="component" value="Unassembled WGS sequence"/>
</dbReference>
<evidence type="ECO:0000313" key="3">
    <source>
        <dbReference type="EMBL" id="CAK4033355.1"/>
    </source>
</evidence>
<evidence type="ECO:0000313" key="4">
    <source>
        <dbReference type="Proteomes" id="UP001296104"/>
    </source>
</evidence>
<sequence length="92" mass="10638">MISEYWNATLQDYCLKAFVAGMGALCAVLMLRLWPQDPIPNTDSKEEEKKKEDQQQRPHAWELVDSTSPHGTRRTPFRLALEDLMEDTTEDV</sequence>
<protein>
    <submittedName>
        <fullName evidence="3">Uncharacterized protein</fullName>
    </submittedName>
</protein>
<dbReference type="AlphaFoldDB" id="A0AAI9EEQ0"/>
<gene>
    <name evidence="3" type="ORF">LECACI_7A008513</name>
</gene>
<name>A0AAI9EEQ0_9PEZI</name>
<feature type="compositionally biased region" description="Basic and acidic residues" evidence="1">
    <location>
        <begin position="43"/>
        <end position="62"/>
    </location>
</feature>
<feature type="compositionally biased region" description="Acidic residues" evidence="1">
    <location>
        <begin position="83"/>
        <end position="92"/>
    </location>
</feature>
<organism evidence="3 4">
    <name type="scientific">Lecanosticta acicola</name>
    <dbReference type="NCBI Taxonomy" id="111012"/>
    <lineage>
        <taxon>Eukaryota</taxon>
        <taxon>Fungi</taxon>
        <taxon>Dikarya</taxon>
        <taxon>Ascomycota</taxon>
        <taxon>Pezizomycotina</taxon>
        <taxon>Dothideomycetes</taxon>
        <taxon>Dothideomycetidae</taxon>
        <taxon>Mycosphaerellales</taxon>
        <taxon>Mycosphaerellaceae</taxon>
        <taxon>Lecanosticta</taxon>
    </lineage>
</organism>
<keyword evidence="4" id="KW-1185">Reference proteome</keyword>
<accession>A0AAI9EEQ0</accession>
<comment type="caution">
    <text evidence="3">The sequence shown here is derived from an EMBL/GenBank/DDBJ whole genome shotgun (WGS) entry which is preliminary data.</text>
</comment>
<feature type="region of interest" description="Disordered" evidence="1">
    <location>
        <begin position="37"/>
        <end position="92"/>
    </location>
</feature>
<evidence type="ECO:0000256" key="2">
    <source>
        <dbReference type="SAM" id="Phobius"/>
    </source>
</evidence>
<keyword evidence="2" id="KW-1133">Transmembrane helix</keyword>
<dbReference type="EMBL" id="CAVMBE010000084">
    <property type="protein sequence ID" value="CAK4033355.1"/>
    <property type="molecule type" value="Genomic_DNA"/>
</dbReference>
<reference evidence="3" key="1">
    <citation type="submission" date="2023-11" db="EMBL/GenBank/DDBJ databases">
        <authorList>
            <person name="Alioto T."/>
            <person name="Alioto T."/>
            <person name="Gomez Garrido J."/>
        </authorList>
    </citation>
    <scope>NUCLEOTIDE SEQUENCE</scope>
</reference>